<keyword evidence="1" id="KW-0540">Nuclease</keyword>
<evidence type="ECO:0000313" key="1">
    <source>
        <dbReference type="EMBL" id="NIJ55851.1"/>
    </source>
</evidence>
<keyword evidence="1" id="KW-0255">Endonuclease</keyword>
<dbReference type="Gene3D" id="3.40.50.1010">
    <property type="entry name" value="5'-nuclease"/>
    <property type="match status" value="1"/>
</dbReference>
<dbReference type="RefSeq" id="WP_167276342.1">
    <property type="nucleotide sequence ID" value="NZ_JAASQJ010000006.1"/>
</dbReference>
<accession>A0ABX0UY70</accession>
<dbReference type="SUPFAM" id="SSF88723">
    <property type="entry name" value="PIN domain-like"/>
    <property type="match status" value="1"/>
</dbReference>
<gene>
    <name evidence="1" type="ORF">FHS68_005044</name>
</gene>
<protein>
    <submittedName>
        <fullName evidence="1">Restriction endonuclease Mrr</fullName>
    </submittedName>
</protein>
<dbReference type="EMBL" id="JAASQJ010000006">
    <property type="protein sequence ID" value="NIJ55851.1"/>
    <property type="molecule type" value="Genomic_DNA"/>
</dbReference>
<sequence length="159" mass="18305">MKHKGVFCDTSFFIRLLDAKDPLHYNARGYFKYFAENDYALLISTIAIAEYCVGGSLQELPLRNLQIIPFNLDHAQRTGEFARIIFAKKGELYIKERKIIPNDTKLFAQADSEKNADFFISSDSESIKIYTLLRKESNPKFQFIDLSTPYNETFGILAI</sequence>
<reference evidence="1 2" key="1">
    <citation type="submission" date="2020-03" db="EMBL/GenBank/DDBJ databases">
        <title>Genomic Encyclopedia of Type Strains, Phase IV (KMG-IV): sequencing the most valuable type-strain genomes for metagenomic binning, comparative biology and taxonomic classification.</title>
        <authorList>
            <person name="Goeker M."/>
        </authorList>
    </citation>
    <scope>NUCLEOTIDE SEQUENCE [LARGE SCALE GENOMIC DNA]</scope>
    <source>
        <strain evidence="1 2">DSM 102865</strain>
    </source>
</reference>
<proteinExistence type="predicted"/>
<dbReference type="GO" id="GO:0004519">
    <property type="term" value="F:endonuclease activity"/>
    <property type="evidence" value="ECO:0007669"/>
    <property type="project" value="UniProtKB-KW"/>
</dbReference>
<keyword evidence="2" id="KW-1185">Reference proteome</keyword>
<dbReference type="InterPro" id="IPR029060">
    <property type="entry name" value="PIN-like_dom_sf"/>
</dbReference>
<name>A0ABX0UY70_9BACT</name>
<comment type="caution">
    <text evidence="1">The sequence shown here is derived from an EMBL/GenBank/DDBJ whole genome shotgun (WGS) entry which is preliminary data.</text>
</comment>
<dbReference type="Proteomes" id="UP001179181">
    <property type="component" value="Unassembled WGS sequence"/>
</dbReference>
<keyword evidence="1" id="KW-0378">Hydrolase</keyword>
<organism evidence="1 2">
    <name type="scientific">Dyadobacter arcticus</name>
    <dbReference type="NCBI Taxonomy" id="1078754"/>
    <lineage>
        <taxon>Bacteria</taxon>
        <taxon>Pseudomonadati</taxon>
        <taxon>Bacteroidota</taxon>
        <taxon>Cytophagia</taxon>
        <taxon>Cytophagales</taxon>
        <taxon>Spirosomataceae</taxon>
        <taxon>Dyadobacter</taxon>
    </lineage>
</organism>
<evidence type="ECO:0000313" key="2">
    <source>
        <dbReference type="Proteomes" id="UP001179181"/>
    </source>
</evidence>